<dbReference type="EMBL" id="JAQQBS010000001">
    <property type="protein sequence ID" value="KAK0177293.1"/>
    <property type="molecule type" value="Genomic_DNA"/>
</dbReference>
<dbReference type="Proteomes" id="UP001168990">
    <property type="component" value="Unassembled WGS sequence"/>
</dbReference>
<dbReference type="AlphaFoldDB" id="A0AA39KX84"/>
<sequence>MPFEFCFSDEPIGQNPETVNKLFFFTGVLKLKVVCFHSSPKENSKKWSKNGPSHGRTPLKWHTRVKRHISDFKIPAQVWHWQDGSNDPKSLQGPYMKLETSYLQPVVCEPALLHIALPILFFFTATTTSTNTTTTTTTTTTAAAAAAADVTRLFSPLYLMAKRQSRCTS</sequence>
<reference evidence="1" key="1">
    <citation type="journal article" date="2023" name="bioRxiv">
        <title>Scaffold-level genome assemblies of two parasitoid biocontrol wasps reveal the parthenogenesis mechanism and an associated novel virus.</title>
        <authorList>
            <person name="Inwood S."/>
            <person name="Skelly J."/>
            <person name="Guhlin J."/>
            <person name="Harrop T."/>
            <person name="Goldson S."/>
            <person name="Dearden P."/>
        </authorList>
    </citation>
    <scope>NUCLEOTIDE SEQUENCE</scope>
    <source>
        <strain evidence="1">Irish</strain>
        <tissue evidence="1">Whole body</tissue>
    </source>
</reference>
<evidence type="ECO:0000313" key="2">
    <source>
        <dbReference type="Proteomes" id="UP001168990"/>
    </source>
</evidence>
<accession>A0AA39KX84</accession>
<protein>
    <submittedName>
        <fullName evidence="1">Uncharacterized protein</fullName>
    </submittedName>
</protein>
<evidence type="ECO:0000313" key="1">
    <source>
        <dbReference type="EMBL" id="KAK0177293.1"/>
    </source>
</evidence>
<name>A0AA39KX84_9HYME</name>
<keyword evidence="2" id="KW-1185">Reference proteome</keyword>
<gene>
    <name evidence="1" type="ORF">PV328_001361</name>
</gene>
<proteinExistence type="predicted"/>
<reference evidence="1" key="2">
    <citation type="submission" date="2023-03" db="EMBL/GenBank/DDBJ databases">
        <authorList>
            <person name="Inwood S.N."/>
            <person name="Skelly J.G."/>
            <person name="Guhlin J."/>
            <person name="Harrop T.W.R."/>
            <person name="Goldson S.G."/>
            <person name="Dearden P.K."/>
        </authorList>
    </citation>
    <scope>NUCLEOTIDE SEQUENCE</scope>
    <source>
        <strain evidence="1">Irish</strain>
        <tissue evidence="1">Whole body</tissue>
    </source>
</reference>
<organism evidence="1 2">
    <name type="scientific">Microctonus aethiopoides</name>
    <dbReference type="NCBI Taxonomy" id="144406"/>
    <lineage>
        <taxon>Eukaryota</taxon>
        <taxon>Metazoa</taxon>
        <taxon>Ecdysozoa</taxon>
        <taxon>Arthropoda</taxon>
        <taxon>Hexapoda</taxon>
        <taxon>Insecta</taxon>
        <taxon>Pterygota</taxon>
        <taxon>Neoptera</taxon>
        <taxon>Endopterygota</taxon>
        <taxon>Hymenoptera</taxon>
        <taxon>Apocrita</taxon>
        <taxon>Ichneumonoidea</taxon>
        <taxon>Braconidae</taxon>
        <taxon>Euphorinae</taxon>
        <taxon>Microctonus</taxon>
    </lineage>
</organism>
<comment type="caution">
    <text evidence="1">The sequence shown here is derived from an EMBL/GenBank/DDBJ whole genome shotgun (WGS) entry which is preliminary data.</text>
</comment>